<dbReference type="AlphaFoldDB" id="A0A1H5QKN2"/>
<name>A0A1H5QKN2_9PSEU</name>
<proteinExistence type="predicted"/>
<dbReference type="STRING" id="218821.SAMN05421837_103462"/>
<reference evidence="2" key="1">
    <citation type="submission" date="2016-10" db="EMBL/GenBank/DDBJ databases">
        <authorList>
            <person name="Varghese N."/>
            <person name="Submissions S."/>
        </authorList>
    </citation>
    <scope>NUCLEOTIDE SEQUENCE [LARGE SCALE GENOMIC DNA]</scope>
    <source>
        <strain evidence="2">DSM 44654</strain>
    </source>
</reference>
<keyword evidence="2" id="KW-1185">Reference proteome</keyword>
<dbReference type="Proteomes" id="UP000198878">
    <property type="component" value="Unassembled WGS sequence"/>
</dbReference>
<evidence type="ECO:0000313" key="2">
    <source>
        <dbReference type="Proteomes" id="UP000198878"/>
    </source>
</evidence>
<evidence type="ECO:0000313" key="1">
    <source>
        <dbReference type="EMBL" id="SEF26723.1"/>
    </source>
</evidence>
<organism evidence="1 2">
    <name type="scientific">Amycolatopsis pretoriensis</name>
    <dbReference type="NCBI Taxonomy" id="218821"/>
    <lineage>
        <taxon>Bacteria</taxon>
        <taxon>Bacillati</taxon>
        <taxon>Actinomycetota</taxon>
        <taxon>Actinomycetes</taxon>
        <taxon>Pseudonocardiales</taxon>
        <taxon>Pseudonocardiaceae</taxon>
        <taxon>Amycolatopsis</taxon>
    </lineage>
</organism>
<protein>
    <submittedName>
        <fullName evidence="1">Uncharacterized protein</fullName>
    </submittedName>
</protein>
<accession>A0A1H5QKN2</accession>
<gene>
    <name evidence="1" type="ORF">SAMN05421837_103462</name>
</gene>
<sequence length="63" mass="6472">MESPGGCGRGIKSELLDLSAVSLSELRKLDSAAVRRSIRHAADRTAHIPVTASGSGGGAKRVD</sequence>
<dbReference type="EMBL" id="FNUJ01000003">
    <property type="protein sequence ID" value="SEF26723.1"/>
    <property type="molecule type" value="Genomic_DNA"/>
</dbReference>